<keyword evidence="4 5" id="KW-0143">Chaperone</keyword>
<sequence length="213" mass="23108">MSTLDVTVATIGKAHGLRGEVALVLRTDQPQERFTPGVTFEVDTAAGPRTLTLLGTRRQQDRWYATFDEVADRTEAESLRGVELSAAVDSQEEADEDPDAWYPSQLKGLAVRHVDGRELGTVLGVDHYPAQDLLVVRTLDKRRVQLPLVEQLVPEVDLEAGVVTANPPGGLFDELPEDERGPDPETSKPAKNSAPAKTSESTETSAPAKRTKG</sequence>
<dbReference type="GeneID" id="303298433"/>
<dbReference type="HAMAP" id="MF_00014">
    <property type="entry name" value="Ribosome_mat_RimM"/>
    <property type="match status" value="1"/>
</dbReference>
<evidence type="ECO:0000259" key="7">
    <source>
        <dbReference type="Pfam" id="PF01782"/>
    </source>
</evidence>
<dbReference type="Proteomes" id="UP001595937">
    <property type="component" value="Unassembled WGS sequence"/>
</dbReference>
<evidence type="ECO:0000256" key="2">
    <source>
        <dbReference type="ARBA" id="ARBA00022517"/>
    </source>
</evidence>
<dbReference type="Gene3D" id="2.40.30.60">
    <property type="entry name" value="RimM"/>
    <property type="match status" value="1"/>
</dbReference>
<evidence type="ECO:0000259" key="8">
    <source>
        <dbReference type="Pfam" id="PF24986"/>
    </source>
</evidence>
<evidence type="ECO:0000256" key="4">
    <source>
        <dbReference type="ARBA" id="ARBA00023186"/>
    </source>
</evidence>
<keyword evidence="2 5" id="KW-0690">Ribosome biogenesis</keyword>
<comment type="subunit">
    <text evidence="5">Binds ribosomal protein uS19.</text>
</comment>
<evidence type="ECO:0000313" key="10">
    <source>
        <dbReference type="Proteomes" id="UP001595937"/>
    </source>
</evidence>
<organism evidence="9 10">
    <name type="scientific">Brachybacterium tyrofermentans</name>
    <dbReference type="NCBI Taxonomy" id="47848"/>
    <lineage>
        <taxon>Bacteria</taxon>
        <taxon>Bacillati</taxon>
        <taxon>Actinomycetota</taxon>
        <taxon>Actinomycetes</taxon>
        <taxon>Micrococcales</taxon>
        <taxon>Dermabacteraceae</taxon>
        <taxon>Brachybacterium</taxon>
    </lineage>
</organism>
<evidence type="ECO:0000256" key="5">
    <source>
        <dbReference type="HAMAP-Rule" id="MF_00014"/>
    </source>
</evidence>
<dbReference type="EMBL" id="JBHSLN010000012">
    <property type="protein sequence ID" value="MFC5296555.1"/>
    <property type="molecule type" value="Genomic_DNA"/>
</dbReference>
<comment type="subcellular location">
    <subcellularLocation>
        <location evidence="5">Cytoplasm</location>
    </subcellularLocation>
</comment>
<dbReference type="InterPro" id="IPR036976">
    <property type="entry name" value="RimM_N_sf"/>
</dbReference>
<name>A0ABW0FFD2_9MICO</name>
<dbReference type="InterPro" id="IPR056792">
    <property type="entry name" value="PRC_RimM"/>
</dbReference>
<dbReference type="Pfam" id="PF24986">
    <property type="entry name" value="PRC_RimM"/>
    <property type="match status" value="1"/>
</dbReference>
<comment type="similarity">
    <text evidence="5">Belongs to the RimM family.</text>
</comment>
<reference evidence="10" key="1">
    <citation type="journal article" date="2019" name="Int. J. Syst. Evol. Microbiol.">
        <title>The Global Catalogue of Microorganisms (GCM) 10K type strain sequencing project: providing services to taxonomists for standard genome sequencing and annotation.</title>
        <authorList>
            <consortium name="The Broad Institute Genomics Platform"/>
            <consortium name="The Broad Institute Genome Sequencing Center for Infectious Disease"/>
            <person name="Wu L."/>
            <person name="Ma J."/>
        </authorList>
    </citation>
    <scope>NUCLEOTIDE SEQUENCE [LARGE SCALE GENOMIC DNA]</scope>
    <source>
        <strain evidence="10">CGMCC 1.16455</strain>
    </source>
</reference>
<feature type="region of interest" description="Disordered" evidence="6">
    <location>
        <begin position="162"/>
        <end position="213"/>
    </location>
</feature>
<comment type="caution">
    <text evidence="9">The sequence shown here is derived from an EMBL/GenBank/DDBJ whole genome shotgun (WGS) entry which is preliminary data.</text>
</comment>
<keyword evidence="1 5" id="KW-0963">Cytoplasm</keyword>
<gene>
    <name evidence="5 9" type="primary">rimM</name>
    <name evidence="9" type="ORF">ACFPK8_03465</name>
</gene>
<dbReference type="PANTHER" id="PTHR33692">
    <property type="entry name" value="RIBOSOME MATURATION FACTOR RIMM"/>
    <property type="match status" value="1"/>
</dbReference>
<evidence type="ECO:0000256" key="1">
    <source>
        <dbReference type="ARBA" id="ARBA00022490"/>
    </source>
</evidence>
<dbReference type="InterPro" id="IPR011961">
    <property type="entry name" value="RimM"/>
</dbReference>
<dbReference type="RefSeq" id="WP_343925467.1">
    <property type="nucleotide sequence ID" value="NZ_BAAAIR010000046.1"/>
</dbReference>
<protein>
    <recommendedName>
        <fullName evidence="5">Ribosome maturation factor RimM</fullName>
    </recommendedName>
</protein>
<dbReference type="NCBIfam" id="TIGR02273">
    <property type="entry name" value="16S_RimM"/>
    <property type="match status" value="1"/>
</dbReference>
<accession>A0ABW0FFD2</accession>
<dbReference type="InterPro" id="IPR002676">
    <property type="entry name" value="RimM_N"/>
</dbReference>
<keyword evidence="3 5" id="KW-0698">rRNA processing</keyword>
<dbReference type="SUPFAM" id="SSF50346">
    <property type="entry name" value="PRC-barrel domain"/>
    <property type="match status" value="1"/>
</dbReference>
<dbReference type="InterPro" id="IPR011033">
    <property type="entry name" value="PRC_barrel-like_sf"/>
</dbReference>
<dbReference type="Gene3D" id="2.30.30.240">
    <property type="entry name" value="PRC-barrel domain"/>
    <property type="match status" value="1"/>
</dbReference>
<comment type="function">
    <text evidence="5">An accessory protein needed during the final step in the assembly of 30S ribosomal subunit, possibly for assembly of the head region. Essential for efficient processing of 16S rRNA. May be needed both before and after RbfA during the maturation of 16S rRNA. It has affinity for free ribosomal 30S subunits but not for 70S ribosomes.</text>
</comment>
<feature type="compositionally biased region" description="Basic and acidic residues" evidence="6">
    <location>
        <begin position="178"/>
        <end position="188"/>
    </location>
</feature>
<feature type="domain" description="Ribosome maturation factor RimM PRC barrel" evidence="8">
    <location>
        <begin position="104"/>
        <end position="171"/>
    </location>
</feature>
<evidence type="ECO:0000256" key="3">
    <source>
        <dbReference type="ARBA" id="ARBA00022552"/>
    </source>
</evidence>
<dbReference type="Pfam" id="PF01782">
    <property type="entry name" value="RimM"/>
    <property type="match status" value="1"/>
</dbReference>
<evidence type="ECO:0000256" key="6">
    <source>
        <dbReference type="SAM" id="MobiDB-lite"/>
    </source>
</evidence>
<evidence type="ECO:0000313" key="9">
    <source>
        <dbReference type="EMBL" id="MFC5296555.1"/>
    </source>
</evidence>
<proteinExistence type="inferred from homology"/>
<feature type="compositionally biased region" description="Polar residues" evidence="6">
    <location>
        <begin position="195"/>
        <end position="205"/>
    </location>
</feature>
<keyword evidence="10" id="KW-1185">Reference proteome</keyword>
<dbReference type="PANTHER" id="PTHR33692:SF1">
    <property type="entry name" value="RIBOSOME MATURATION FACTOR RIMM"/>
    <property type="match status" value="1"/>
</dbReference>
<dbReference type="SUPFAM" id="SSF50447">
    <property type="entry name" value="Translation proteins"/>
    <property type="match status" value="1"/>
</dbReference>
<feature type="domain" description="RimM N-terminal" evidence="7">
    <location>
        <begin position="8"/>
        <end position="87"/>
    </location>
</feature>
<comment type="domain">
    <text evidence="5">The PRC barrel domain binds ribosomal protein uS19.</text>
</comment>
<dbReference type="InterPro" id="IPR009000">
    <property type="entry name" value="Transl_B-barrel_sf"/>
</dbReference>